<name>A0AAV7K490_9METZ</name>
<evidence type="ECO:0000313" key="1">
    <source>
        <dbReference type="EMBL" id="KAI6656062.1"/>
    </source>
</evidence>
<dbReference type="Proteomes" id="UP001165289">
    <property type="component" value="Unassembled WGS sequence"/>
</dbReference>
<proteinExistence type="predicted"/>
<dbReference type="EMBL" id="JAKMXF010000164">
    <property type="protein sequence ID" value="KAI6656062.1"/>
    <property type="molecule type" value="Genomic_DNA"/>
</dbReference>
<evidence type="ECO:0000313" key="2">
    <source>
        <dbReference type="Proteomes" id="UP001165289"/>
    </source>
</evidence>
<gene>
    <name evidence="1" type="ORF">LOD99_11353</name>
</gene>
<dbReference type="PANTHER" id="PTHR45913:SF5">
    <property type="entry name" value="GENERAL TRANSCRIPTION FACTOR II-I REPEAT DOMAIN-CONTAINING PROTEIN 2A-LIKE PROTEIN"/>
    <property type="match status" value="1"/>
</dbReference>
<accession>A0AAV7K490</accession>
<sequence>MIGNVNGAVSMIEKEMRNAGIDRKLVKTHSIIRLEALCAKSLKMQEVMQVVIKIVNFVRARGLHHRQFQHMLEEMDNQYGDLLYYYEVHWLSRSAMLQRVYQLRAELTNLLREKGWNFQSSVMRNG</sequence>
<comment type="caution">
    <text evidence="1">The sequence shown here is derived from an EMBL/GenBank/DDBJ whole genome shotgun (WGS) entry which is preliminary data.</text>
</comment>
<dbReference type="PANTHER" id="PTHR45913">
    <property type="entry name" value="EPM2A-INTERACTING PROTEIN 1"/>
    <property type="match status" value="1"/>
</dbReference>
<reference evidence="1 2" key="1">
    <citation type="journal article" date="2023" name="BMC Biol.">
        <title>The compact genome of the sponge Oopsacas minuta (Hexactinellida) is lacking key metazoan core genes.</title>
        <authorList>
            <person name="Santini S."/>
            <person name="Schenkelaars Q."/>
            <person name="Jourda C."/>
            <person name="Duchesne M."/>
            <person name="Belahbib H."/>
            <person name="Rocher C."/>
            <person name="Selva M."/>
            <person name="Riesgo A."/>
            <person name="Vervoort M."/>
            <person name="Leys S.P."/>
            <person name="Kodjabachian L."/>
            <person name="Le Bivic A."/>
            <person name="Borchiellini C."/>
            <person name="Claverie J.M."/>
            <person name="Renard E."/>
        </authorList>
    </citation>
    <scope>NUCLEOTIDE SEQUENCE [LARGE SCALE GENOMIC DNA]</scope>
    <source>
        <strain evidence="1">SPO-2</strain>
    </source>
</reference>
<keyword evidence="2" id="KW-1185">Reference proteome</keyword>
<organism evidence="1 2">
    <name type="scientific">Oopsacas minuta</name>
    <dbReference type="NCBI Taxonomy" id="111878"/>
    <lineage>
        <taxon>Eukaryota</taxon>
        <taxon>Metazoa</taxon>
        <taxon>Porifera</taxon>
        <taxon>Hexactinellida</taxon>
        <taxon>Hexasterophora</taxon>
        <taxon>Lyssacinosida</taxon>
        <taxon>Leucopsacidae</taxon>
        <taxon>Oopsacas</taxon>
    </lineage>
</organism>
<dbReference type="AlphaFoldDB" id="A0AAV7K490"/>
<protein>
    <submittedName>
        <fullName evidence="1">General transcription factor II-I repeat domain-containing protein 2A-like</fullName>
    </submittedName>
</protein>